<dbReference type="GO" id="GO:0016787">
    <property type="term" value="F:hydrolase activity"/>
    <property type="evidence" value="ECO:0007669"/>
    <property type="project" value="UniProtKB-KW"/>
</dbReference>
<organism evidence="3 4">
    <name type="scientific">Spiribacter salilacus</name>
    <dbReference type="NCBI Taxonomy" id="2664894"/>
    <lineage>
        <taxon>Bacteria</taxon>
        <taxon>Pseudomonadati</taxon>
        <taxon>Pseudomonadota</taxon>
        <taxon>Gammaproteobacteria</taxon>
        <taxon>Chromatiales</taxon>
        <taxon>Ectothiorhodospiraceae</taxon>
        <taxon>Spiribacter</taxon>
    </lineage>
</organism>
<dbReference type="InterPro" id="IPR029058">
    <property type="entry name" value="AB_hydrolase_fold"/>
</dbReference>
<dbReference type="InterPro" id="IPR000073">
    <property type="entry name" value="AB_hydrolase_1"/>
</dbReference>
<feature type="domain" description="AB hydrolase-1" evidence="2">
    <location>
        <begin position="100"/>
        <end position="319"/>
    </location>
</feature>
<feature type="region of interest" description="Disordered" evidence="1">
    <location>
        <begin position="1"/>
        <end position="22"/>
    </location>
</feature>
<evidence type="ECO:0000256" key="1">
    <source>
        <dbReference type="SAM" id="MobiDB-lite"/>
    </source>
</evidence>
<evidence type="ECO:0000313" key="3">
    <source>
        <dbReference type="EMBL" id="MRH77897.1"/>
    </source>
</evidence>
<keyword evidence="4" id="KW-1185">Reference proteome</keyword>
<dbReference type="Pfam" id="PF00561">
    <property type="entry name" value="Abhydrolase_1"/>
    <property type="match status" value="1"/>
</dbReference>
<evidence type="ECO:0000313" key="4">
    <source>
        <dbReference type="Proteomes" id="UP000433788"/>
    </source>
</evidence>
<dbReference type="EMBL" id="WJPP01000002">
    <property type="protein sequence ID" value="MRH77897.1"/>
    <property type="molecule type" value="Genomic_DNA"/>
</dbReference>
<dbReference type="AlphaFoldDB" id="A0A6N7QU96"/>
<comment type="caution">
    <text evidence="3">The sequence shown here is derived from an EMBL/GenBank/DDBJ whole genome shotgun (WGS) entry which is preliminary data.</text>
</comment>
<dbReference type="Proteomes" id="UP000433788">
    <property type="component" value="Unassembled WGS sequence"/>
</dbReference>
<proteinExistence type="predicted"/>
<evidence type="ECO:0000259" key="2">
    <source>
        <dbReference type="Pfam" id="PF00561"/>
    </source>
</evidence>
<name>A0A6N7QU96_9GAMM</name>
<dbReference type="Gene3D" id="3.40.50.1820">
    <property type="entry name" value="alpha/beta hydrolase"/>
    <property type="match status" value="1"/>
</dbReference>
<gene>
    <name evidence="3" type="ORF">GH984_04185</name>
</gene>
<protein>
    <submittedName>
        <fullName evidence="3">Alpha/beta fold hydrolase</fullName>
    </submittedName>
</protein>
<dbReference type="PANTHER" id="PTHR36837:SF2">
    <property type="entry name" value="POLY(3-HYDROXYALKANOATE) POLYMERASE SUBUNIT PHAC"/>
    <property type="match status" value="1"/>
</dbReference>
<feature type="compositionally biased region" description="Basic residues" evidence="1">
    <location>
        <begin position="8"/>
        <end position="17"/>
    </location>
</feature>
<sequence>MNYGLISRRSRQRRPRRMDKTSALDLASYTTPHEVVSDTDNAQLLRFGDPALPPLLIIYSLVNRPVILDLSPKRSVMTTLRTHEVCPYLLAWRPPQAARRHLGLADYILGDIAEAVNWITRAHQQAPALLGVCQGGVLALCHAAVQPASVAGVITLATPWNNSGNDNRLAQIAKRIDISALIAATGNVRGPGLATFFAALKPFALGPQRYSALTALAQASSQEITEFMRMERWMYDGPDLAGTAFAEFAEQIYQKNALANATLHIDSEPVSLQAIQAPVLNAYALDDHLVPPSAAQDLAQAVSGPATEMSLPGGHLSLFIGRRAHAELYPKIADWVLQRSNENTCQLRNTPVI</sequence>
<dbReference type="SUPFAM" id="SSF53474">
    <property type="entry name" value="alpha/beta-Hydrolases"/>
    <property type="match status" value="1"/>
</dbReference>
<keyword evidence="3" id="KW-0378">Hydrolase</keyword>
<dbReference type="PANTHER" id="PTHR36837">
    <property type="entry name" value="POLY(3-HYDROXYALKANOATE) POLYMERASE SUBUNIT PHAC"/>
    <property type="match status" value="1"/>
</dbReference>
<reference evidence="3 4" key="1">
    <citation type="submission" date="2019-11" db="EMBL/GenBank/DDBJ databases">
        <authorList>
            <person name="Zhang X.Y."/>
        </authorList>
    </citation>
    <scope>NUCLEOTIDE SEQUENCE [LARGE SCALE GENOMIC DNA]</scope>
    <source>
        <strain evidence="3 4">C176</strain>
    </source>
</reference>
<accession>A0A6N7QU96</accession>
<dbReference type="InterPro" id="IPR051321">
    <property type="entry name" value="PHA/PHB_synthase"/>
</dbReference>